<dbReference type="Proteomes" id="UP000712281">
    <property type="component" value="Unassembled WGS sequence"/>
</dbReference>
<dbReference type="EMBL" id="QGKW02000007">
    <property type="protein sequence ID" value="KAF2618142.1"/>
    <property type="molecule type" value="Genomic_DNA"/>
</dbReference>
<sequence>MPGRNEVDQLHRIYKLCGSPYAEYWKKIRLPSNLKHANQMAKPQFKRKTSFVSASCIKQWIKVVPSNHAGSQSALSRDSMNFLLKPSMQSKSCFKNRHFFNFNTCTELVNVQQQSLDIKVSPFSLKIFKPSQNLKLLDKATSFKTKLDKA</sequence>
<evidence type="ECO:0000313" key="1">
    <source>
        <dbReference type="EMBL" id="KAF2618142.1"/>
    </source>
</evidence>
<accession>A0A8S9MGH3</accession>
<reference evidence="1" key="1">
    <citation type="submission" date="2019-12" db="EMBL/GenBank/DDBJ databases">
        <title>Genome sequencing and annotation of Brassica cretica.</title>
        <authorList>
            <person name="Studholme D.J."/>
            <person name="Sarris P.F."/>
        </authorList>
    </citation>
    <scope>NUCLEOTIDE SEQUENCE</scope>
    <source>
        <strain evidence="1">PFS-001/15</strain>
        <tissue evidence="1">Leaf</tissue>
    </source>
</reference>
<proteinExistence type="predicted"/>
<name>A0A8S9MGH3_BRACR</name>
<dbReference type="AlphaFoldDB" id="A0A8S9MGH3"/>
<evidence type="ECO:0000313" key="2">
    <source>
        <dbReference type="Proteomes" id="UP000712281"/>
    </source>
</evidence>
<protein>
    <submittedName>
        <fullName evidence="1">Uncharacterized protein</fullName>
    </submittedName>
</protein>
<comment type="caution">
    <text evidence="1">The sequence shown here is derived from an EMBL/GenBank/DDBJ whole genome shotgun (WGS) entry which is preliminary data.</text>
</comment>
<organism evidence="1 2">
    <name type="scientific">Brassica cretica</name>
    <name type="common">Mustard</name>
    <dbReference type="NCBI Taxonomy" id="69181"/>
    <lineage>
        <taxon>Eukaryota</taxon>
        <taxon>Viridiplantae</taxon>
        <taxon>Streptophyta</taxon>
        <taxon>Embryophyta</taxon>
        <taxon>Tracheophyta</taxon>
        <taxon>Spermatophyta</taxon>
        <taxon>Magnoliopsida</taxon>
        <taxon>eudicotyledons</taxon>
        <taxon>Gunneridae</taxon>
        <taxon>Pentapetalae</taxon>
        <taxon>rosids</taxon>
        <taxon>malvids</taxon>
        <taxon>Brassicales</taxon>
        <taxon>Brassicaceae</taxon>
        <taxon>Brassiceae</taxon>
        <taxon>Brassica</taxon>
    </lineage>
</organism>
<gene>
    <name evidence="1" type="ORF">F2Q68_00038564</name>
</gene>